<name>A0A3A1UUA7_9BACL</name>
<dbReference type="Pfam" id="PF09639">
    <property type="entry name" value="YjcQ"/>
    <property type="match status" value="1"/>
</dbReference>
<dbReference type="AlphaFoldDB" id="A0A3A1UUA7"/>
<dbReference type="InterPro" id="IPR036388">
    <property type="entry name" value="WH-like_DNA-bd_sf"/>
</dbReference>
<proteinExistence type="predicted"/>
<gene>
    <name evidence="1" type="ORF">D3P08_18840</name>
</gene>
<dbReference type="RefSeq" id="WP_119601391.1">
    <property type="nucleotide sequence ID" value="NZ_QXQA01000013.1"/>
</dbReference>
<evidence type="ECO:0000313" key="2">
    <source>
        <dbReference type="Proteomes" id="UP000266482"/>
    </source>
</evidence>
<evidence type="ECO:0000313" key="1">
    <source>
        <dbReference type="EMBL" id="RIX50762.1"/>
    </source>
</evidence>
<protein>
    <submittedName>
        <fullName evidence="1">Uncharacterized protein</fullName>
    </submittedName>
</protein>
<organism evidence="1 2">
    <name type="scientific">Paenibacillus nanensis</name>
    <dbReference type="NCBI Taxonomy" id="393251"/>
    <lineage>
        <taxon>Bacteria</taxon>
        <taxon>Bacillati</taxon>
        <taxon>Bacillota</taxon>
        <taxon>Bacilli</taxon>
        <taxon>Bacillales</taxon>
        <taxon>Paenibacillaceae</taxon>
        <taxon>Paenibacillus</taxon>
    </lineage>
</organism>
<accession>A0A3A1UUA7</accession>
<keyword evidence="2" id="KW-1185">Reference proteome</keyword>
<sequence>MRVGFSIMKEIHKKTPELAASDYGLKDEEFARMINLIERQGYIERVLRAGDQMSLKPARLTHKGLIFLQENGHLEMNYPRLREELKEWVRVDKLLYSNEAEDDE</sequence>
<dbReference type="InterPro" id="IPR036390">
    <property type="entry name" value="WH_DNA-bd_sf"/>
</dbReference>
<dbReference type="InterPro" id="IPR018597">
    <property type="entry name" value="Phage_Tuc2009_YjcQ"/>
</dbReference>
<dbReference type="SUPFAM" id="SSF46785">
    <property type="entry name" value="Winged helix' DNA-binding domain"/>
    <property type="match status" value="1"/>
</dbReference>
<dbReference type="Proteomes" id="UP000266482">
    <property type="component" value="Unassembled WGS sequence"/>
</dbReference>
<dbReference type="Gene3D" id="1.10.10.10">
    <property type="entry name" value="Winged helix-like DNA-binding domain superfamily/Winged helix DNA-binding domain"/>
    <property type="match status" value="1"/>
</dbReference>
<reference evidence="1 2" key="1">
    <citation type="submission" date="2018-09" db="EMBL/GenBank/DDBJ databases">
        <title>Paenibacillus aracenensis nov. sp. isolated from a cave in southern Spain.</title>
        <authorList>
            <person name="Jurado V."/>
            <person name="Gutierrez-Patricio S."/>
            <person name="Gonzalez-Pimentel J.L."/>
            <person name="Miller A.Z."/>
            <person name="Laiz L."/>
            <person name="Saiz-Jimenez C."/>
        </authorList>
    </citation>
    <scope>NUCLEOTIDE SEQUENCE [LARGE SCALE GENOMIC DNA]</scope>
    <source>
        <strain evidence="1 2">DSM 22867</strain>
    </source>
</reference>
<dbReference type="EMBL" id="QXQA01000013">
    <property type="protein sequence ID" value="RIX50762.1"/>
    <property type="molecule type" value="Genomic_DNA"/>
</dbReference>
<comment type="caution">
    <text evidence="1">The sequence shown here is derived from an EMBL/GenBank/DDBJ whole genome shotgun (WGS) entry which is preliminary data.</text>
</comment>
<dbReference type="OrthoDB" id="2629717at2"/>